<feature type="compositionally biased region" description="Basic and acidic residues" evidence="1">
    <location>
        <begin position="25"/>
        <end position="38"/>
    </location>
</feature>
<dbReference type="Proteomes" id="UP001055115">
    <property type="component" value="Unassembled WGS sequence"/>
</dbReference>
<reference evidence="2 3" key="1">
    <citation type="submission" date="2022-03" db="EMBL/GenBank/DDBJ databases">
        <title>Genome data of Colletotrichum spp.</title>
        <authorList>
            <person name="Utami Y.D."/>
            <person name="Hiruma K."/>
        </authorList>
    </citation>
    <scope>NUCLEOTIDE SEQUENCE [LARGE SCALE GENOMIC DNA]</scope>
    <source>
        <strain evidence="2 3">MAFF 239500</strain>
    </source>
</reference>
<keyword evidence="3" id="KW-1185">Reference proteome</keyword>
<protein>
    <submittedName>
        <fullName evidence="2">Uncharacterized protein</fullName>
    </submittedName>
</protein>
<dbReference type="EMBL" id="BQXU01000066">
    <property type="protein sequence ID" value="GKT52373.1"/>
    <property type="molecule type" value="Genomic_DNA"/>
</dbReference>
<dbReference type="AlphaFoldDB" id="A0AA37PHD6"/>
<comment type="caution">
    <text evidence="2">The sequence shown here is derived from an EMBL/GenBank/DDBJ whole genome shotgun (WGS) entry which is preliminary data.</text>
</comment>
<organism evidence="2 3">
    <name type="scientific">Colletotrichum spaethianum</name>
    <dbReference type="NCBI Taxonomy" id="700344"/>
    <lineage>
        <taxon>Eukaryota</taxon>
        <taxon>Fungi</taxon>
        <taxon>Dikarya</taxon>
        <taxon>Ascomycota</taxon>
        <taxon>Pezizomycotina</taxon>
        <taxon>Sordariomycetes</taxon>
        <taxon>Hypocreomycetidae</taxon>
        <taxon>Glomerellales</taxon>
        <taxon>Glomerellaceae</taxon>
        <taxon>Colletotrichum</taxon>
        <taxon>Colletotrichum spaethianum species complex</taxon>
    </lineage>
</organism>
<accession>A0AA37PHD6</accession>
<dbReference type="GeneID" id="73333356"/>
<dbReference type="RefSeq" id="XP_049134723.1">
    <property type="nucleotide sequence ID" value="XM_049278766.1"/>
</dbReference>
<evidence type="ECO:0000313" key="2">
    <source>
        <dbReference type="EMBL" id="GKT52373.1"/>
    </source>
</evidence>
<evidence type="ECO:0000256" key="1">
    <source>
        <dbReference type="SAM" id="MobiDB-lite"/>
    </source>
</evidence>
<name>A0AA37PHD6_9PEZI</name>
<sequence>MVLLAQGPYSFCPGDSRPKGLAGKEGNEGLEKNIEKSNIRPRSAYGRKLAVGEEQKLSGLTFETQGP</sequence>
<feature type="region of interest" description="Disordered" evidence="1">
    <location>
        <begin position="14"/>
        <end position="50"/>
    </location>
</feature>
<evidence type="ECO:0000313" key="3">
    <source>
        <dbReference type="Proteomes" id="UP001055115"/>
    </source>
</evidence>
<proteinExistence type="predicted"/>
<gene>
    <name evidence="2" type="ORF">ColSpa_12554</name>
</gene>